<feature type="transmembrane region" description="Helical" evidence="2">
    <location>
        <begin position="43"/>
        <end position="61"/>
    </location>
</feature>
<dbReference type="InterPro" id="IPR050721">
    <property type="entry name" value="Trk_Ktr_HKT_K-transport"/>
</dbReference>
<dbReference type="InterPro" id="IPR006037">
    <property type="entry name" value="RCK_C"/>
</dbReference>
<reference evidence="4" key="1">
    <citation type="submission" date="2010-02" db="EMBL/GenBank/DDBJ databases">
        <title>Complete sequence of Aciduliprofundum boonei T469.</title>
        <authorList>
            <consortium name="US DOE Joint Genome Institute"/>
            <person name="Lucas S."/>
            <person name="Copeland A."/>
            <person name="Lapidus A."/>
            <person name="Cheng J.-F."/>
            <person name="Bruce D."/>
            <person name="Goodwin L."/>
            <person name="Pitluck S."/>
            <person name="Saunders E."/>
            <person name="Detter J.C."/>
            <person name="Han C."/>
            <person name="Tapia R."/>
            <person name="Land M."/>
            <person name="Hauser L."/>
            <person name="Kyrpides N."/>
            <person name="Mikhailova N."/>
            <person name="Flores G."/>
            <person name="Reysenbach A.-L."/>
            <person name="Woyke T."/>
        </authorList>
    </citation>
    <scope>NUCLEOTIDE SEQUENCE</scope>
    <source>
        <strain evidence="4">T469</strain>
    </source>
</reference>
<evidence type="ECO:0000313" key="4">
    <source>
        <dbReference type="EMBL" id="ADD08230.1"/>
    </source>
</evidence>
<evidence type="ECO:0000313" key="5">
    <source>
        <dbReference type="Proteomes" id="UP000001400"/>
    </source>
</evidence>
<dbReference type="PROSITE" id="PS51202">
    <property type="entry name" value="RCK_C"/>
    <property type="match status" value="1"/>
</dbReference>
<dbReference type="KEGG" id="abi:Aboo_0419"/>
<dbReference type="SUPFAM" id="SSF81324">
    <property type="entry name" value="Voltage-gated potassium channels"/>
    <property type="match status" value="1"/>
</dbReference>
<feature type="transmembrane region" description="Helical" evidence="2">
    <location>
        <begin position="73"/>
        <end position="94"/>
    </location>
</feature>
<evidence type="ECO:0000256" key="2">
    <source>
        <dbReference type="SAM" id="Phobius"/>
    </source>
</evidence>
<evidence type="ECO:0000259" key="3">
    <source>
        <dbReference type="PROSITE" id="PS51202"/>
    </source>
</evidence>
<organism evidence="4 5">
    <name type="scientific">Aciduliprofundum boonei (strain DSM 19572 / T469)</name>
    <dbReference type="NCBI Taxonomy" id="439481"/>
    <lineage>
        <taxon>Archaea</taxon>
        <taxon>Methanobacteriati</taxon>
        <taxon>Thermoplasmatota</taxon>
        <taxon>DHVE2 group</taxon>
        <taxon>Candidatus Aciduliprofundum</taxon>
    </lineage>
</organism>
<dbReference type="EMBL" id="CP001941">
    <property type="protein sequence ID" value="ADD08230.1"/>
    <property type="molecule type" value="Genomic_DNA"/>
</dbReference>
<keyword evidence="2" id="KW-0472">Membrane</keyword>
<dbReference type="Gene3D" id="3.40.50.720">
    <property type="entry name" value="NAD(P)-binding Rossmann-like Domain"/>
    <property type="match status" value="1"/>
</dbReference>
<dbReference type="PANTHER" id="PTHR43833:SF9">
    <property type="entry name" value="POTASSIUM CHANNEL PROTEIN YUGO-RELATED"/>
    <property type="match status" value="1"/>
</dbReference>
<dbReference type="GO" id="GO:0006813">
    <property type="term" value="P:potassium ion transport"/>
    <property type="evidence" value="ECO:0007669"/>
    <property type="project" value="InterPro"/>
</dbReference>
<accession>D3TCE5</accession>
<dbReference type="Proteomes" id="UP000001400">
    <property type="component" value="Chromosome"/>
</dbReference>
<dbReference type="InterPro" id="IPR013099">
    <property type="entry name" value="K_chnl_dom"/>
</dbReference>
<dbReference type="InterPro" id="IPR003148">
    <property type="entry name" value="RCK_N"/>
</dbReference>
<dbReference type="SUPFAM" id="SSF116726">
    <property type="entry name" value="TrkA C-terminal domain-like"/>
    <property type="match status" value="1"/>
</dbReference>
<dbReference type="Gene3D" id="1.10.287.70">
    <property type="match status" value="1"/>
</dbReference>
<dbReference type="RefSeq" id="WP_012997130.1">
    <property type="nucleotide sequence ID" value="NC_013926.1"/>
</dbReference>
<keyword evidence="2" id="KW-0812">Transmembrane</keyword>
<comment type="subcellular location">
    <subcellularLocation>
        <location evidence="1">Cell membrane</location>
        <topology evidence="1">Multi-pass membrane protein</topology>
    </subcellularLocation>
</comment>
<dbReference type="Pfam" id="PF02254">
    <property type="entry name" value="TrkA_N"/>
    <property type="match status" value="1"/>
</dbReference>
<sequence>MISSFPLKNRLILFILMVLSTIMIGSLGYVLIKIFVEHESVTFTDAIYFSVVTISTLGYYPSGVSLHSEIGKWFTIFYLIFGLGVIFGGIQALLGPWIELKVKNAVQDKKMPVPQDAHVIIAGYNDVADIIMDELDFLDIPFVIVDENAPVDKPSVNGKPTEMENLIKANIGRAKALVAIGDNEMNAVTVITGRKLNDKLNIIALSHKDSAKDILKKCGANVVVSRDELIGSVLSHWIKNDFVHKFAGEIFKDMVLEEQKVDKCAGKSIMELNMREKKGLIIGIYRDGQLLVNPQPEMILKKGDILLVFKGGV</sequence>
<name>D3TCE5_ACIB4</name>
<dbReference type="AlphaFoldDB" id="D3TCE5"/>
<evidence type="ECO:0000256" key="1">
    <source>
        <dbReference type="ARBA" id="ARBA00004651"/>
    </source>
</evidence>
<keyword evidence="5" id="KW-1185">Reference proteome</keyword>
<dbReference type="HOGENOM" id="CLU_890258_0_0_2"/>
<protein>
    <submittedName>
        <fullName evidence="4">TrkA-N domain protein</fullName>
    </submittedName>
</protein>
<keyword evidence="2" id="KW-1133">Transmembrane helix</keyword>
<dbReference type="SUPFAM" id="SSF51735">
    <property type="entry name" value="NAD(P)-binding Rossmann-fold domains"/>
    <property type="match status" value="1"/>
</dbReference>
<dbReference type="PANTHER" id="PTHR43833">
    <property type="entry name" value="POTASSIUM CHANNEL PROTEIN 2-RELATED-RELATED"/>
    <property type="match status" value="1"/>
</dbReference>
<dbReference type="InterPro" id="IPR036291">
    <property type="entry name" value="NAD(P)-bd_dom_sf"/>
</dbReference>
<dbReference type="Gene3D" id="3.30.70.1450">
    <property type="entry name" value="Regulator of K+ conductance, C-terminal domain"/>
    <property type="match status" value="1"/>
</dbReference>
<dbReference type="InterPro" id="IPR036721">
    <property type="entry name" value="RCK_C_sf"/>
</dbReference>
<dbReference type="GO" id="GO:0005886">
    <property type="term" value="C:plasma membrane"/>
    <property type="evidence" value="ECO:0007669"/>
    <property type="project" value="UniProtKB-SubCell"/>
</dbReference>
<dbReference type="GO" id="GO:0008324">
    <property type="term" value="F:monoatomic cation transmembrane transporter activity"/>
    <property type="evidence" value="ECO:0007669"/>
    <property type="project" value="InterPro"/>
</dbReference>
<dbReference type="Pfam" id="PF07885">
    <property type="entry name" value="Ion_trans_2"/>
    <property type="match status" value="1"/>
</dbReference>
<dbReference type="Pfam" id="PF02080">
    <property type="entry name" value="TrkA_C"/>
    <property type="match status" value="1"/>
</dbReference>
<gene>
    <name evidence="4" type="ordered locus">Aboo_0419</name>
</gene>
<feature type="transmembrane region" description="Helical" evidence="2">
    <location>
        <begin position="12"/>
        <end position="31"/>
    </location>
</feature>
<feature type="domain" description="RCK C-terminal" evidence="3">
    <location>
        <begin position="241"/>
        <end position="313"/>
    </location>
</feature>
<proteinExistence type="predicted"/>
<dbReference type="GeneID" id="8827362"/>